<evidence type="ECO:0000256" key="3">
    <source>
        <dbReference type="ARBA" id="ARBA00022989"/>
    </source>
</evidence>
<dbReference type="PROSITE" id="PS50801">
    <property type="entry name" value="STAS"/>
    <property type="match status" value="1"/>
</dbReference>
<feature type="transmembrane region" description="Helical" evidence="6">
    <location>
        <begin position="209"/>
        <end position="234"/>
    </location>
</feature>
<dbReference type="GO" id="GO:0016020">
    <property type="term" value="C:membrane"/>
    <property type="evidence" value="ECO:0007669"/>
    <property type="project" value="UniProtKB-SubCell"/>
</dbReference>
<dbReference type="Pfam" id="PF00916">
    <property type="entry name" value="Sulfate_transp"/>
    <property type="match status" value="1"/>
</dbReference>
<keyword evidence="2 6" id="KW-0812">Transmembrane</keyword>
<evidence type="ECO:0000313" key="8">
    <source>
        <dbReference type="EMBL" id="KAF1919903.1"/>
    </source>
</evidence>
<evidence type="ECO:0000256" key="6">
    <source>
        <dbReference type="SAM" id="Phobius"/>
    </source>
</evidence>
<feature type="compositionally biased region" description="Basic and acidic residues" evidence="5">
    <location>
        <begin position="763"/>
        <end position="776"/>
    </location>
</feature>
<dbReference type="CDD" id="cd07042">
    <property type="entry name" value="STAS_SulP_like_sulfate_transporter"/>
    <property type="match status" value="1"/>
</dbReference>
<evidence type="ECO:0000259" key="7">
    <source>
        <dbReference type="PROSITE" id="PS50801"/>
    </source>
</evidence>
<feature type="transmembrane region" description="Helical" evidence="6">
    <location>
        <begin position="147"/>
        <end position="167"/>
    </location>
</feature>
<dbReference type="Gene3D" id="3.30.750.24">
    <property type="entry name" value="STAS domain"/>
    <property type="match status" value="1"/>
</dbReference>
<feature type="region of interest" description="Disordered" evidence="5">
    <location>
        <begin position="820"/>
        <end position="839"/>
    </location>
</feature>
<feature type="region of interest" description="Disordered" evidence="5">
    <location>
        <begin position="751"/>
        <end position="777"/>
    </location>
</feature>
<dbReference type="EMBL" id="ML979133">
    <property type="protein sequence ID" value="KAF1919903.1"/>
    <property type="molecule type" value="Genomic_DNA"/>
</dbReference>
<feature type="transmembrane region" description="Helical" evidence="6">
    <location>
        <begin position="480"/>
        <end position="512"/>
    </location>
</feature>
<keyword evidence="4 6" id="KW-0472">Membrane</keyword>
<dbReference type="InterPro" id="IPR002645">
    <property type="entry name" value="STAS_dom"/>
</dbReference>
<keyword evidence="3 6" id="KW-1133">Transmembrane helix</keyword>
<comment type="subcellular location">
    <subcellularLocation>
        <location evidence="1">Membrane</location>
        <topology evidence="1">Multi-pass membrane protein</topology>
    </subcellularLocation>
</comment>
<dbReference type="AlphaFoldDB" id="A0A6A5QWU2"/>
<feature type="transmembrane region" description="Helical" evidence="6">
    <location>
        <begin position="423"/>
        <end position="446"/>
    </location>
</feature>
<organism evidence="8 9">
    <name type="scientific">Ampelomyces quisqualis</name>
    <name type="common">Powdery mildew agent</name>
    <dbReference type="NCBI Taxonomy" id="50730"/>
    <lineage>
        <taxon>Eukaryota</taxon>
        <taxon>Fungi</taxon>
        <taxon>Dikarya</taxon>
        <taxon>Ascomycota</taxon>
        <taxon>Pezizomycotina</taxon>
        <taxon>Dothideomycetes</taxon>
        <taxon>Pleosporomycetidae</taxon>
        <taxon>Pleosporales</taxon>
        <taxon>Pleosporineae</taxon>
        <taxon>Phaeosphaeriaceae</taxon>
        <taxon>Ampelomyces</taxon>
    </lineage>
</organism>
<dbReference type="GO" id="GO:0055085">
    <property type="term" value="P:transmembrane transport"/>
    <property type="evidence" value="ECO:0007669"/>
    <property type="project" value="InterPro"/>
</dbReference>
<feature type="transmembrane region" description="Helical" evidence="6">
    <location>
        <begin position="293"/>
        <end position="313"/>
    </location>
</feature>
<protein>
    <submittedName>
        <fullName evidence="8">Sulfate permease 2</fullName>
    </submittedName>
</protein>
<feature type="domain" description="STAS" evidence="7">
    <location>
        <begin position="581"/>
        <end position="705"/>
    </location>
</feature>
<gene>
    <name evidence="8" type="ORF">BDU57DRAFT_155504</name>
</gene>
<evidence type="ECO:0000313" key="9">
    <source>
        <dbReference type="Proteomes" id="UP000800096"/>
    </source>
</evidence>
<keyword evidence="9" id="KW-1185">Reference proteome</keyword>
<dbReference type="Proteomes" id="UP000800096">
    <property type="component" value="Unassembled WGS sequence"/>
</dbReference>
<accession>A0A6A5QWU2</accession>
<reference evidence="8" key="1">
    <citation type="journal article" date="2020" name="Stud. Mycol.">
        <title>101 Dothideomycetes genomes: a test case for predicting lifestyles and emergence of pathogens.</title>
        <authorList>
            <person name="Haridas S."/>
            <person name="Albert R."/>
            <person name="Binder M."/>
            <person name="Bloem J."/>
            <person name="Labutti K."/>
            <person name="Salamov A."/>
            <person name="Andreopoulos B."/>
            <person name="Baker S."/>
            <person name="Barry K."/>
            <person name="Bills G."/>
            <person name="Bluhm B."/>
            <person name="Cannon C."/>
            <person name="Castanera R."/>
            <person name="Culley D."/>
            <person name="Daum C."/>
            <person name="Ezra D."/>
            <person name="Gonzalez J."/>
            <person name="Henrissat B."/>
            <person name="Kuo A."/>
            <person name="Liang C."/>
            <person name="Lipzen A."/>
            <person name="Lutzoni F."/>
            <person name="Magnuson J."/>
            <person name="Mondo S."/>
            <person name="Nolan M."/>
            <person name="Ohm R."/>
            <person name="Pangilinan J."/>
            <person name="Park H.-J."/>
            <person name="Ramirez L."/>
            <person name="Alfaro M."/>
            <person name="Sun H."/>
            <person name="Tritt A."/>
            <person name="Yoshinaga Y."/>
            <person name="Zwiers L.-H."/>
            <person name="Turgeon B."/>
            <person name="Goodwin S."/>
            <person name="Spatafora J."/>
            <person name="Crous P."/>
            <person name="Grigoriev I."/>
        </authorList>
    </citation>
    <scope>NUCLEOTIDE SEQUENCE</scope>
    <source>
        <strain evidence="8">HMLAC05119</strain>
    </source>
</reference>
<feature type="transmembrane region" description="Helical" evidence="6">
    <location>
        <begin position="255"/>
        <end position="273"/>
    </location>
</feature>
<dbReference type="InterPro" id="IPR036513">
    <property type="entry name" value="STAS_dom_sf"/>
</dbReference>
<evidence type="ECO:0000256" key="2">
    <source>
        <dbReference type="ARBA" id="ARBA00022692"/>
    </source>
</evidence>
<dbReference type="InterPro" id="IPR011547">
    <property type="entry name" value="SLC26A/SulP_dom"/>
</dbReference>
<dbReference type="InterPro" id="IPR001902">
    <property type="entry name" value="SLC26A/SulP_fam"/>
</dbReference>
<feature type="transmembrane region" description="Helical" evidence="6">
    <location>
        <begin position="122"/>
        <end position="141"/>
    </location>
</feature>
<feature type="transmembrane region" description="Helical" evidence="6">
    <location>
        <begin position="92"/>
        <end position="110"/>
    </location>
</feature>
<sequence length="839" mass="92062">MYSETGLKMGVGKLKAYVNEKATAYFDTTSDHQRKQATSLEQIARETINQTYHEDDPSVAEWFRGLVPSSAGVAEYMSELFPSAQWVRRYNVHWLGGDLVAGITVGLVVVPQAMAYATLARLPPAFGLYTTFTGACVYWIFGTSKDIVIGTTAVGSLLVGGVIGKIEAEHPGKFKPEEIAHTVSFLAGAVLFLLGVLRLGWVIEFIPYVPISAFVTAASITIISTQLPTLLGIAGINTRTSPYKVYVSTLKNLSATQLDAAVGITCLILLHVIRTTCAKMELRQPAKKRVWSMLSSLRLTFAILLYTFISFLVHRKTPKGEEKFRIVGHIDKGFRHAGVPTIDTELIGLVATELPAIVIILVVEHIAIAKSFGRMFGYTIVPSQEMIAQGVSNILSPFVGGYVCTGSFGASAVLSKAAVRTPLAGLFSAMVLVLALYALTAVFYFIPNAALAGLIIHCTANLITPPRSLVKFWHFSPFELFIWVCGVVIAIFTDLEIAIYVTVGLSFAMLLIRMARNPGRFRGAVGVTRVVRNRHEPDTLVYCPSSALTLQTHTEETRQVYLPYDAKDIHNPDVKVEPAYPGVFIYRFAENFNYINQAYHIDYLTTYIKTHTRRTEDNDGVRPADRLWCETPPCKNILEEKSNLPTLKAIVLDFSAVNIIDITSLEGLIELRSTLDQYATPGLVEWHFAGVHNRWTRRALAYAGFGLPASNTLDDLGNWCPAYTVATGLSAPQDAQRAPKDLQRNAQPTAMELPSAASHSQAHKPDESVRANKQADTDTNASRFALCPVYATDRPLFHIDLHDAVDAAVRDAKMQHQRRLSGIAASGARTHRSGTASPV</sequence>
<proteinExistence type="predicted"/>
<evidence type="ECO:0000256" key="5">
    <source>
        <dbReference type="SAM" id="MobiDB-lite"/>
    </source>
</evidence>
<name>A0A6A5QWU2_AMPQU</name>
<dbReference type="Pfam" id="PF01740">
    <property type="entry name" value="STAS"/>
    <property type="match status" value="1"/>
</dbReference>
<dbReference type="OrthoDB" id="288203at2759"/>
<evidence type="ECO:0000256" key="1">
    <source>
        <dbReference type="ARBA" id="ARBA00004141"/>
    </source>
</evidence>
<dbReference type="PANTHER" id="PTHR11814">
    <property type="entry name" value="SULFATE TRANSPORTER"/>
    <property type="match status" value="1"/>
</dbReference>
<dbReference type="NCBIfam" id="TIGR00815">
    <property type="entry name" value="sulP"/>
    <property type="match status" value="1"/>
</dbReference>
<feature type="transmembrane region" description="Helical" evidence="6">
    <location>
        <begin position="179"/>
        <end position="203"/>
    </location>
</feature>
<evidence type="ECO:0000256" key="4">
    <source>
        <dbReference type="ARBA" id="ARBA00023136"/>
    </source>
</evidence>